<organism evidence="1 2">
    <name type="scientific">Streptomyces narbonensis</name>
    <dbReference type="NCBI Taxonomy" id="67333"/>
    <lineage>
        <taxon>Bacteria</taxon>
        <taxon>Bacillati</taxon>
        <taxon>Actinomycetota</taxon>
        <taxon>Actinomycetes</taxon>
        <taxon>Kitasatosporales</taxon>
        <taxon>Streptomycetaceae</taxon>
        <taxon>Streptomyces</taxon>
    </lineage>
</organism>
<protein>
    <submittedName>
        <fullName evidence="1">Uncharacterized protein</fullName>
    </submittedName>
</protein>
<sequence length="62" mass="6660">MTAVVRLLAILLGATAPEEPMSQLMALDEAAAFARRVRERRDFAGRNVQGAHYGHTHAGVSA</sequence>
<accession>A0ABV3CEJ2</accession>
<dbReference type="EMBL" id="JBEZAE010000015">
    <property type="protein sequence ID" value="MEU7072923.1"/>
    <property type="molecule type" value="Genomic_DNA"/>
</dbReference>
<evidence type="ECO:0000313" key="2">
    <source>
        <dbReference type="Proteomes" id="UP001551329"/>
    </source>
</evidence>
<reference evidence="1 2" key="1">
    <citation type="submission" date="2024-06" db="EMBL/GenBank/DDBJ databases">
        <title>The Natural Products Discovery Center: Release of the First 8490 Sequenced Strains for Exploring Actinobacteria Biosynthetic Diversity.</title>
        <authorList>
            <person name="Kalkreuter E."/>
            <person name="Kautsar S.A."/>
            <person name="Yang D."/>
            <person name="Bader C.D."/>
            <person name="Teijaro C.N."/>
            <person name="Fluegel L."/>
            <person name="Davis C.M."/>
            <person name="Simpson J.R."/>
            <person name="Lauterbach L."/>
            <person name="Steele A.D."/>
            <person name="Gui C."/>
            <person name="Meng S."/>
            <person name="Li G."/>
            <person name="Viehrig K."/>
            <person name="Ye F."/>
            <person name="Su P."/>
            <person name="Kiefer A.F."/>
            <person name="Nichols A."/>
            <person name="Cepeda A.J."/>
            <person name="Yan W."/>
            <person name="Fan B."/>
            <person name="Jiang Y."/>
            <person name="Adhikari A."/>
            <person name="Zheng C.-J."/>
            <person name="Schuster L."/>
            <person name="Cowan T.M."/>
            <person name="Smanski M.J."/>
            <person name="Chevrette M.G."/>
            <person name="De Carvalho L.P.S."/>
            <person name="Shen B."/>
        </authorList>
    </citation>
    <scope>NUCLEOTIDE SEQUENCE [LARGE SCALE GENOMIC DNA]</scope>
    <source>
        <strain evidence="1 2">NPDC045974</strain>
    </source>
</reference>
<gene>
    <name evidence="1" type="ORF">AB0A88_22635</name>
</gene>
<dbReference type="RefSeq" id="WP_358476215.1">
    <property type="nucleotide sequence ID" value="NZ_JBEZAE010000015.1"/>
</dbReference>
<evidence type="ECO:0000313" key="1">
    <source>
        <dbReference type="EMBL" id="MEU7072923.1"/>
    </source>
</evidence>
<comment type="caution">
    <text evidence="1">The sequence shown here is derived from an EMBL/GenBank/DDBJ whole genome shotgun (WGS) entry which is preliminary data.</text>
</comment>
<name>A0ABV3CEJ2_9ACTN</name>
<dbReference type="Proteomes" id="UP001551329">
    <property type="component" value="Unassembled WGS sequence"/>
</dbReference>
<proteinExistence type="predicted"/>
<keyword evidence="2" id="KW-1185">Reference proteome</keyword>